<feature type="region of interest" description="Disordered" evidence="1">
    <location>
        <begin position="34"/>
        <end position="77"/>
    </location>
</feature>
<gene>
    <name evidence="3" type="ORF">B5K06_26665</name>
</gene>
<name>A0A370KHE4_9HYPH</name>
<dbReference type="OrthoDB" id="7199783at2"/>
<feature type="domain" description="MobA/VirD2-like nuclease" evidence="2">
    <location>
        <begin position="279"/>
        <end position="391"/>
    </location>
</feature>
<dbReference type="AlphaFoldDB" id="A0A370KHE4"/>
<feature type="region of interest" description="Disordered" evidence="1">
    <location>
        <begin position="684"/>
        <end position="763"/>
    </location>
</feature>
<evidence type="ECO:0000313" key="3">
    <source>
        <dbReference type="EMBL" id="RDJ04617.1"/>
    </source>
</evidence>
<evidence type="ECO:0000259" key="2">
    <source>
        <dbReference type="Pfam" id="PF03432"/>
    </source>
</evidence>
<dbReference type="Pfam" id="PF03432">
    <property type="entry name" value="Relaxase"/>
    <property type="match status" value="1"/>
</dbReference>
<comment type="caution">
    <text evidence="3">The sequence shown here is derived from an EMBL/GenBank/DDBJ whole genome shotgun (WGS) entry which is preliminary data.</text>
</comment>
<organism evidence="3 4">
    <name type="scientific">Rhizobium grahamii</name>
    <dbReference type="NCBI Taxonomy" id="1120045"/>
    <lineage>
        <taxon>Bacteria</taxon>
        <taxon>Pseudomonadati</taxon>
        <taxon>Pseudomonadota</taxon>
        <taxon>Alphaproteobacteria</taxon>
        <taxon>Hyphomicrobiales</taxon>
        <taxon>Rhizobiaceae</taxon>
        <taxon>Rhizobium/Agrobacterium group</taxon>
        <taxon>Rhizobium</taxon>
    </lineage>
</organism>
<evidence type="ECO:0000256" key="1">
    <source>
        <dbReference type="SAM" id="MobiDB-lite"/>
    </source>
</evidence>
<dbReference type="EMBL" id="NAAC01000037">
    <property type="protein sequence ID" value="RDJ04617.1"/>
    <property type="molecule type" value="Genomic_DNA"/>
</dbReference>
<accession>A0A370KHE4</accession>
<dbReference type="RefSeq" id="WP_114715118.1">
    <property type="nucleotide sequence ID" value="NZ_KZ857266.1"/>
</dbReference>
<feature type="region of interest" description="Disordered" evidence="1">
    <location>
        <begin position="417"/>
        <end position="443"/>
    </location>
</feature>
<evidence type="ECO:0000313" key="4">
    <source>
        <dbReference type="Proteomes" id="UP000254939"/>
    </source>
</evidence>
<feature type="compositionally biased region" description="Basic and acidic residues" evidence="1">
    <location>
        <begin position="707"/>
        <end position="763"/>
    </location>
</feature>
<protein>
    <submittedName>
        <fullName evidence="3">Conjugal transfer protein TraA</fullName>
    </submittedName>
</protein>
<feature type="compositionally biased region" description="Basic and acidic residues" evidence="1">
    <location>
        <begin position="34"/>
        <end position="48"/>
    </location>
</feature>
<proteinExistence type="predicted"/>
<dbReference type="InterPro" id="IPR005094">
    <property type="entry name" value="Endonuclease_MobA/VirD2"/>
</dbReference>
<sequence>MELFLGAFTEAWEQRRAAYLHERLAGRIRTIDEEKPRRRSVAQDDRSARPGRTAKTSGHKSAERHLPPFRPMSTRFTGLASGSQPAVVKLASFAGGGRLGAMARYISRNGEVVIEDQAGDTLAGREKVAAIADDWAHLMGNRAESRDIGCFRIDVASHPGEEQALNAWASDIVTSALGARSFAFAITEREGQHRIDGVVVLRDRGGERLSADAKAEEIIQRRVAEQGGASAEDVRFRFTGYGNGVDYGTARLRQLVEKSAGAVMTDRGETIADAKRAGELVQLQWRGELHSRKPRDVMHLVMSARSGTDAEAFRLAAREFLAAEFRHHRYVFSLHDPARDPKGELEGGKRPHVHVHAIVAMRSEDGERVETSIASFRRWRAGLAEQARAHGIRMEMTDRREQASAPAFNQSQVRPISHDGRTEHEGTSAHGRRRYQDKRREVPTMARTAASLAYSRGVHMQWSELARGNADPDIRAFADRQVARLETALGRREPKTLGRQSADQSQDQLRTVLLTLSRLAEVGSMKVMTRSEFDAYEQRVEASLSRAERLMQQKQPDVFKEIAAAARDHVGVRREIMEQAERMPHRGTEDGKVIRHDDQRSGEELVVRQGLEAVEAGNRVLAEIHQYRERLNAPDGEDHTDKRYVKASLDLALASAATLCLNGNDVIREAAEVDEELRLEIERAERSRDRTKAPSRPAMESQAASPFRDHADRTANGAEERRRSPAENARGLDHVAHPDPTEEHGQRIDGQDRERREDDEYDR</sequence>
<feature type="compositionally biased region" description="Basic and acidic residues" evidence="1">
    <location>
        <begin position="417"/>
        <end position="427"/>
    </location>
</feature>
<dbReference type="Proteomes" id="UP000254939">
    <property type="component" value="Unassembled WGS sequence"/>
</dbReference>
<reference evidence="3 4" key="1">
    <citation type="submission" date="2017-03" db="EMBL/GenBank/DDBJ databases">
        <title>Genome analysis of Rhizobial strains effectives or ineffectives for nitrogen fixation isolated from bean seeds.</title>
        <authorList>
            <person name="Peralta H."/>
            <person name="Aguilar-Vera A."/>
            <person name="Mora Y."/>
            <person name="Vargas-Lagunas C."/>
            <person name="Girard L."/>
            <person name="Mora J."/>
        </authorList>
    </citation>
    <scope>NUCLEOTIDE SEQUENCE [LARGE SCALE GENOMIC DNA]</scope>
    <source>
        <strain evidence="3 4">CCGM3</strain>
    </source>
</reference>